<comment type="caution">
    <text evidence="1">The sequence shown here is derived from an EMBL/GenBank/DDBJ whole genome shotgun (WGS) entry which is preliminary data.</text>
</comment>
<organism evidence="1">
    <name type="scientific">marine sediment metagenome</name>
    <dbReference type="NCBI Taxonomy" id="412755"/>
    <lineage>
        <taxon>unclassified sequences</taxon>
        <taxon>metagenomes</taxon>
        <taxon>ecological metagenomes</taxon>
    </lineage>
</organism>
<protein>
    <submittedName>
        <fullName evidence="1">Uncharacterized protein</fullName>
    </submittedName>
</protein>
<name>A0A0F9SI75_9ZZZZ</name>
<sequence>MEVGLFFLGQSIVLLGAGVAAFVKLKVAVAKCEMAVKHVDGNTTRIEKSHTKLSDKVDGISKHVTQIEAKLA</sequence>
<dbReference type="AlphaFoldDB" id="A0A0F9SI75"/>
<accession>A0A0F9SI75</accession>
<proteinExistence type="predicted"/>
<reference evidence="1" key="1">
    <citation type="journal article" date="2015" name="Nature">
        <title>Complex archaea that bridge the gap between prokaryotes and eukaryotes.</title>
        <authorList>
            <person name="Spang A."/>
            <person name="Saw J.H."/>
            <person name="Jorgensen S.L."/>
            <person name="Zaremba-Niedzwiedzka K."/>
            <person name="Martijn J."/>
            <person name="Lind A.E."/>
            <person name="van Eijk R."/>
            <person name="Schleper C."/>
            <person name="Guy L."/>
            <person name="Ettema T.J."/>
        </authorList>
    </citation>
    <scope>NUCLEOTIDE SEQUENCE</scope>
</reference>
<evidence type="ECO:0000313" key="1">
    <source>
        <dbReference type="EMBL" id="KKN66749.1"/>
    </source>
</evidence>
<dbReference type="EMBL" id="LAZR01000492">
    <property type="protein sequence ID" value="KKN66749.1"/>
    <property type="molecule type" value="Genomic_DNA"/>
</dbReference>
<gene>
    <name evidence="1" type="ORF">LCGC14_0468600</name>
</gene>